<dbReference type="EMBL" id="CAOQHR010000003">
    <property type="protein sequence ID" value="CAI6332591.1"/>
    <property type="molecule type" value="Genomic_DNA"/>
</dbReference>
<evidence type="ECO:0000313" key="1">
    <source>
        <dbReference type="EMBL" id="CAI6332591.1"/>
    </source>
</evidence>
<dbReference type="Proteomes" id="UP001152607">
    <property type="component" value="Unassembled WGS sequence"/>
</dbReference>
<proteinExistence type="predicted"/>
<evidence type="ECO:0000313" key="2">
    <source>
        <dbReference type="Proteomes" id="UP001152607"/>
    </source>
</evidence>
<reference evidence="1" key="1">
    <citation type="submission" date="2023-01" db="EMBL/GenBank/DDBJ databases">
        <authorList>
            <person name="Van Ghelder C."/>
            <person name="Rancurel C."/>
        </authorList>
    </citation>
    <scope>NUCLEOTIDE SEQUENCE</scope>
    <source>
        <strain evidence="1">CNCM I-4278</strain>
    </source>
</reference>
<sequence>MVLVSKAGVFGCLHGMATLQRSHLSVVVGQAGILRCLDGEDSLIVVVDFHGSFVLVMESVEGSSDYVSECSPQNSAM</sequence>
<keyword evidence="2" id="KW-1185">Reference proteome</keyword>
<protein>
    <submittedName>
        <fullName evidence="1">Uncharacterized protein</fullName>
    </submittedName>
</protein>
<dbReference type="AlphaFoldDB" id="A0A9W4UCV6"/>
<organism evidence="1 2">
    <name type="scientific">Periconia digitata</name>
    <dbReference type="NCBI Taxonomy" id="1303443"/>
    <lineage>
        <taxon>Eukaryota</taxon>
        <taxon>Fungi</taxon>
        <taxon>Dikarya</taxon>
        <taxon>Ascomycota</taxon>
        <taxon>Pezizomycotina</taxon>
        <taxon>Dothideomycetes</taxon>
        <taxon>Pleosporomycetidae</taxon>
        <taxon>Pleosporales</taxon>
        <taxon>Massarineae</taxon>
        <taxon>Periconiaceae</taxon>
        <taxon>Periconia</taxon>
    </lineage>
</organism>
<comment type="caution">
    <text evidence="1">The sequence shown here is derived from an EMBL/GenBank/DDBJ whole genome shotgun (WGS) entry which is preliminary data.</text>
</comment>
<name>A0A9W4UCV6_9PLEO</name>
<gene>
    <name evidence="1" type="ORF">PDIGIT_LOCUS5617</name>
</gene>
<accession>A0A9W4UCV6</accession>